<evidence type="ECO:0000256" key="6">
    <source>
        <dbReference type="PIRSR" id="PIRSR005763-1"/>
    </source>
</evidence>
<dbReference type="InterPro" id="IPR004606">
    <property type="entry name" value="Mop_domain"/>
</dbReference>
<dbReference type="InterPro" id="IPR016462">
    <property type="entry name" value="ModE"/>
</dbReference>
<feature type="domain" description="Mop" evidence="7">
    <location>
        <begin position="124"/>
        <end position="190"/>
    </location>
</feature>
<keyword evidence="4" id="KW-0677">Repeat</keyword>
<dbReference type="GO" id="GO:0015689">
    <property type="term" value="P:molybdate ion transport"/>
    <property type="evidence" value="ECO:0007669"/>
    <property type="project" value="UniProtKB-UniRule"/>
</dbReference>
<dbReference type="InterPro" id="IPR036388">
    <property type="entry name" value="WH-like_DNA-bd_sf"/>
</dbReference>
<dbReference type="RefSeq" id="WP_054431661.1">
    <property type="nucleotide sequence ID" value="NZ_CADIJR010000034.1"/>
</dbReference>
<dbReference type="InterPro" id="IPR005116">
    <property type="entry name" value="Transp-assoc_OB_typ1"/>
</dbReference>
<comment type="similarity">
    <text evidence="1 5">Belongs to the ModE family.</text>
</comment>
<evidence type="ECO:0000256" key="5">
    <source>
        <dbReference type="PIRNR" id="PIRNR005763"/>
    </source>
</evidence>
<keyword evidence="2 5" id="KW-0813">Transport</keyword>
<dbReference type="PANTHER" id="PTHR30432">
    <property type="entry name" value="TRANSCRIPTIONAL REGULATOR MODE"/>
    <property type="match status" value="1"/>
</dbReference>
<evidence type="ECO:0000256" key="1">
    <source>
        <dbReference type="ARBA" id="ARBA00008110"/>
    </source>
</evidence>
<evidence type="ECO:0000313" key="9">
    <source>
        <dbReference type="Proteomes" id="UP000507979"/>
    </source>
</evidence>
<dbReference type="InterPro" id="IPR008995">
    <property type="entry name" value="Mo/tungstate-bd_C_term_dom"/>
</dbReference>
<evidence type="ECO:0000256" key="4">
    <source>
        <dbReference type="ARBA" id="ARBA00022737"/>
    </source>
</evidence>
<accession>A0A6J5HM93</accession>
<gene>
    <name evidence="8" type="primary">mopA</name>
    <name evidence="8" type="ORF">LMG26845_03438</name>
</gene>
<feature type="domain" description="Mop" evidence="7">
    <location>
        <begin position="196"/>
        <end position="262"/>
    </location>
</feature>
<evidence type="ECO:0000259" key="7">
    <source>
        <dbReference type="PROSITE" id="PS51866"/>
    </source>
</evidence>
<dbReference type="Pfam" id="PF00126">
    <property type="entry name" value="HTH_1"/>
    <property type="match status" value="1"/>
</dbReference>
<name>A0A6J5HM93_9BURK</name>
<dbReference type="InterPro" id="IPR051815">
    <property type="entry name" value="Molybdate_resp_trans_reg"/>
</dbReference>
<reference evidence="8 9" key="1">
    <citation type="submission" date="2020-04" db="EMBL/GenBank/DDBJ databases">
        <authorList>
            <person name="De Canck E."/>
        </authorList>
    </citation>
    <scope>NUCLEOTIDE SEQUENCE [LARGE SCALE GENOMIC DNA]</scope>
    <source>
        <strain evidence="8 9">LMG 26845</strain>
    </source>
</reference>
<dbReference type="AlphaFoldDB" id="A0A6J5HM93"/>
<dbReference type="EMBL" id="CADIJR010000034">
    <property type="protein sequence ID" value="CAB3664349.1"/>
    <property type="molecule type" value="Genomic_DNA"/>
</dbReference>
<organism evidence="8 9">
    <name type="scientific">Achromobacter insuavis</name>
    <dbReference type="NCBI Taxonomy" id="1287735"/>
    <lineage>
        <taxon>Bacteria</taxon>
        <taxon>Pseudomonadati</taxon>
        <taxon>Pseudomonadota</taxon>
        <taxon>Betaproteobacteria</taxon>
        <taxon>Burkholderiales</taxon>
        <taxon>Alcaligenaceae</taxon>
        <taxon>Achromobacter</taxon>
    </lineage>
</organism>
<dbReference type="InterPro" id="IPR036390">
    <property type="entry name" value="WH_DNA-bd_sf"/>
</dbReference>
<dbReference type="PIRSF" id="PIRSF005763">
    <property type="entry name" value="Txn_reg_ModE"/>
    <property type="match status" value="1"/>
</dbReference>
<dbReference type="GeneID" id="92899302"/>
<sequence length="264" mass="27454">MLELDGSIWFRSGAQNWGGKNRIDLLAQIDATGSITAAARAVGMSYKGAWDAIDAMNNLAGEPLVLRAAGGKGGGGTRLTDRARGLIATFRALESEHRKFMDNLTRAGLDASGDIDLMRRFMLKTSARNKLMGTVMEVRTGAVNDEILLRIAGGQVITATITRESTQELELAPGKEALALVKASSVIVGAPGPGLRLSARNQLPGTITAVRTGAVNSEILIGLEGGTTLVAIVTNESAQDLGLGEGAEAVAVFKASSVILGVLD</sequence>
<evidence type="ECO:0000256" key="2">
    <source>
        <dbReference type="ARBA" id="ARBA00022448"/>
    </source>
</evidence>
<protein>
    <submittedName>
        <fullName evidence="8">Molybdenum-pterin-binding protein MopA</fullName>
    </submittedName>
</protein>
<keyword evidence="9" id="KW-1185">Reference proteome</keyword>
<dbReference type="PROSITE" id="PS51866">
    <property type="entry name" value="MOP"/>
    <property type="match status" value="2"/>
</dbReference>
<dbReference type="Proteomes" id="UP000507979">
    <property type="component" value="Unassembled WGS sequence"/>
</dbReference>
<dbReference type="SUPFAM" id="SSF46785">
    <property type="entry name" value="Winged helix' DNA-binding domain"/>
    <property type="match status" value="1"/>
</dbReference>
<proteinExistence type="inferred from homology"/>
<dbReference type="InterPro" id="IPR000847">
    <property type="entry name" value="LysR_HTH_N"/>
</dbReference>
<dbReference type="Gene3D" id="2.40.50.100">
    <property type="match status" value="2"/>
</dbReference>
<keyword evidence="3 5" id="KW-0500">Molybdenum</keyword>
<evidence type="ECO:0000313" key="8">
    <source>
        <dbReference type="EMBL" id="CAB3664349.1"/>
    </source>
</evidence>
<dbReference type="InterPro" id="IPR003725">
    <property type="entry name" value="ModE-bd_N"/>
</dbReference>
<feature type="region of interest" description="Required for dimer formation and molybdate binding" evidence="6">
    <location>
        <begin position="125"/>
        <end position="133"/>
    </location>
</feature>
<dbReference type="Gene3D" id="1.10.10.10">
    <property type="entry name" value="Winged helix-like DNA-binding domain superfamily/Winged helix DNA-binding domain"/>
    <property type="match status" value="1"/>
</dbReference>
<dbReference type="PANTHER" id="PTHR30432:SF1">
    <property type="entry name" value="DNA-BINDING TRANSCRIPTIONAL DUAL REGULATOR MODE"/>
    <property type="match status" value="1"/>
</dbReference>
<dbReference type="Pfam" id="PF03459">
    <property type="entry name" value="TOBE"/>
    <property type="match status" value="2"/>
</dbReference>
<dbReference type="NCBIfam" id="TIGR00638">
    <property type="entry name" value="Mop"/>
    <property type="match status" value="2"/>
</dbReference>
<dbReference type="SUPFAM" id="SSF50331">
    <property type="entry name" value="MOP-like"/>
    <property type="match status" value="2"/>
</dbReference>
<evidence type="ECO:0000256" key="3">
    <source>
        <dbReference type="ARBA" id="ARBA00022505"/>
    </source>
</evidence>
<dbReference type="GO" id="GO:0003700">
    <property type="term" value="F:DNA-binding transcription factor activity"/>
    <property type="evidence" value="ECO:0007669"/>
    <property type="project" value="InterPro"/>
</dbReference>
<dbReference type="GO" id="GO:0030151">
    <property type="term" value="F:molybdenum ion binding"/>
    <property type="evidence" value="ECO:0007669"/>
    <property type="project" value="UniProtKB-UniRule"/>
</dbReference>
<dbReference type="NCBIfam" id="TIGR00637">
    <property type="entry name" value="ModE_repress"/>
    <property type="match status" value="1"/>
</dbReference>